<feature type="domain" description="Aldehyde dehydrogenase" evidence="3">
    <location>
        <begin position="29"/>
        <end position="493"/>
    </location>
</feature>
<dbReference type="OrthoDB" id="6882680at2"/>
<dbReference type="Pfam" id="PF00171">
    <property type="entry name" value="Aldedh"/>
    <property type="match status" value="1"/>
</dbReference>
<gene>
    <name evidence="4" type="ORF">BWR60_22525</name>
</gene>
<dbReference type="Proteomes" id="UP000196655">
    <property type="component" value="Unassembled WGS sequence"/>
</dbReference>
<keyword evidence="2" id="KW-0560">Oxidoreductase</keyword>
<evidence type="ECO:0000259" key="3">
    <source>
        <dbReference type="Pfam" id="PF00171"/>
    </source>
</evidence>
<dbReference type="STRING" id="1122125.GCA_000423185_04456"/>
<sequence length="499" mass="52507">MPMKTIKGLKVTTAPSGAPVSRMRIGGRWEEGSSGEFLEVTSPATGAVVGFVPLGTRADAQRAIAAANAAKPKIAGLSVWERSKLCFAVADAIEKRKEDLARTLCLEQGKPYHAEALGEAGAAVAAFRNAGEQIKWLETACFPVEDRNKRAFSFLQPKGVFGIVTPWNFPLALPSIYYLAPGLAAGNAMVWVPAPTTSIIAEKLMECLIEAGVPDGVVNLVIGDGPEVGDEVVSNPGTDAIAFTGSSETGRIIASRGAGKPLMVELGGNGPTIVLADADLDTAAARAAAGCFANAGQICTSTERILVADAVHDAFVEKLVAAARAVRMGDPFDPATTMGPLNNEPNAQKVDAHLADARQRGASILFGGGRAEGLATRLHYQPTVITDLSPDSLLNVEETFGPVVPVLRFRDEEEAHRIVTKSRLGLSAAVFTQTIRHAFRWAEALRVGIVNVNEMSPYWETHIPAGGAAGTASGIGRTGGRHTLLEMSDLKTVTIDISR</sequence>
<dbReference type="Gene3D" id="3.40.605.10">
    <property type="entry name" value="Aldehyde Dehydrogenase, Chain A, domain 1"/>
    <property type="match status" value="1"/>
</dbReference>
<evidence type="ECO:0000313" key="5">
    <source>
        <dbReference type="Proteomes" id="UP000196655"/>
    </source>
</evidence>
<protein>
    <submittedName>
        <fullName evidence="4">Aldehyde dehydrogenase</fullName>
    </submittedName>
</protein>
<dbReference type="SUPFAM" id="SSF53720">
    <property type="entry name" value="ALDH-like"/>
    <property type="match status" value="1"/>
</dbReference>
<accession>A0A211ZID0</accession>
<dbReference type="InterPro" id="IPR050740">
    <property type="entry name" value="Aldehyde_DH_Superfamily"/>
</dbReference>
<dbReference type="InterPro" id="IPR015590">
    <property type="entry name" value="Aldehyde_DH_dom"/>
</dbReference>
<dbReference type="AlphaFoldDB" id="A0A211ZID0"/>
<dbReference type="PANTHER" id="PTHR43353:SF5">
    <property type="entry name" value="SUCCINATE-SEMIALDEHYDE DEHYDROGENASE, MITOCHONDRIAL"/>
    <property type="match status" value="1"/>
</dbReference>
<dbReference type="InterPro" id="IPR016163">
    <property type="entry name" value="Ald_DH_C"/>
</dbReference>
<evidence type="ECO:0000313" key="4">
    <source>
        <dbReference type="EMBL" id="OWJ64837.1"/>
    </source>
</evidence>
<dbReference type="Gene3D" id="3.40.309.10">
    <property type="entry name" value="Aldehyde Dehydrogenase, Chain A, domain 2"/>
    <property type="match status" value="1"/>
</dbReference>
<dbReference type="GO" id="GO:0016620">
    <property type="term" value="F:oxidoreductase activity, acting on the aldehyde or oxo group of donors, NAD or NADP as acceptor"/>
    <property type="evidence" value="ECO:0007669"/>
    <property type="project" value="InterPro"/>
</dbReference>
<reference evidence="5" key="1">
    <citation type="submission" date="2017-05" db="EMBL/GenBank/DDBJ databases">
        <authorList>
            <person name="Macchi M."/>
            <person name="Festa S."/>
            <person name="Coppotelli B.M."/>
            <person name="Morelli I.S."/>
        </authorList>
    </citation>
    <scope>NUCLEOTIDE SEQUENCE [LARGE SCALE GENOMIC DNA]</scope>
    <source>
        <strain evidence="5">I</strain>
    </source>
</reference>
<dbReference type="InterPro" id="IPR016161">
    <property type="entry name" value="Ald_DH/histidinol_DH"/>
</dbReference>
<dbReference type="InterPro" id="IPR016162">
    <property type="entry name" value="Ald_DH_N"/>
</dbReference>
<name>A0A211ZID0_9PROT</name>
<proteinExistence type="inferred from homology"/>
<comment type="similarity">
    <text evidence="1">Belongs to the aldehyde dehydrogenase family.</text>
</comment>
<evidence type="ECO:0000256" key="1">
    <source>
        <dbReference type="ARBA" id="ARBA00009986"/>
    </source>
</evidence>
<organism evidence="4 5">
    <name type="scientific">Inquilinus limosus</name>
    <dbReference type="NCBI Taxonomy" id="171674"/>
    <lineage>
        <taxon>Bacteria</taxon>
        <taxon>Pseudomonadati</taxon>
        <taxon>Pseudomonadota</taxon>
        <taxon>Alphaproteobacteria</taxon>
        <taxon>Rhodospirillales</taxon>
        <taxon>Rhodospirillaceae</taxon>
        <taxon>Inquilinus</taxon>
    </lineage>
</organism>
<dbReference type="FunFam" id="3.40.309.10:FF:000009">
    <property type="entry name" value="Aldehyde dehydrogenase A"/>
    <property type="match status" value="1"/>
</dbReference>
<evidence type="ECO:0000256" key="2">
    <source>
        <dbReference type="ARBA" id="ARBA00023002"/>
    </source>
</evidence>
<dbReference type="EMBL" id="NHON01000048">
    <property type="protein sequence ID" value="OWJ64837.1"/>
    <property type="molecule type" value="Genomic_DNA"/>
</dbReference>
<dbReference type="PANTHER" id="PTHR43353">
    <property type="entry name" value="SUCCINATE-SEMIALDEHYDE DEHYDROGENASE, MITOCHONDRIAL"/>
    <property type="match status" value="1"/>
</dbReference>
<keyword evidence="5" id="KW-1185">Reference proteome</keyword>
<comment type="caution">
    <text evidence="4">The sequence shown here is derived from an EMBL/GenBank/DDBJ whole genome shotgun (WGS) entry which is preliminary data.</text>
</comment>
<dbReference type="CDD" id="cd07078">
    <property type="entry name" value="ALDH"/>
    <property type="match status" value="1"/>
</dbReference>